<name>A0A0C1LJU1_9BACT</name>
<dbReference type="Gene3D" id="3.40.640.10">
    <property type="entry name" value="Type I PLP-dependent aspartate aminotransferase-like (Major domain)"/>
    <property type="match status" value="1"/>
</dbReference>
<gene>
    <name evidence="3" type="ORF">OI18_05065</name>
</gene>
<evidence type="ECO:0000259" key="2">
    <source>
        <dbReference type="Pfam" id="PF00266"/>
    </source>
</evidence>
<accession>A0A0C1LJU1</accession>
<dbReference type="Gene3D" id="3.90.1150.10">
    <property type="entry name" value="Aspartate Aminotransferase, domain 1"/>
    <property type="match status" value="1"/>
</dbReference>
<proteinExistence type="predicted"/>
<sequence length="434" mass="48774">MNNTGRRNFLSGMGKLGLGAVLTNITMPAWSRQLQQQLQRFEHADAAALAGEEDFWTAVQQAYTVSPSLINLNNGGVSPSPRVVQEAMKKYHDLSNEGPSYYMWRILDQGREPLRRNLAALAGCDTEEIAIQRNASEALETVIFGLPLKPGDEVVLSKQDYPNMINAWKQRALRDGIKLVWADLQLPSEDTDYLVSQYTKLFTAKTKVVHLTHIINWNGQILPVRKIADAAHAKQIEVLVDGAHSFAHFEFTIPSLGADYFGTSLHKWLSACIGSGMLYIKKEKIARIFPLFAAGDPVSADIRKFENLGTRPFFIEQAIGKAIEFHQMIGGARKEQRLHYLKNYWMDKVRELPGIELGTSSKTGFGCAIGLVNVKDRKPAELDQYLFNQYKIHAVSIEWENIRGVRVTPHVYTTKAQLDLLVEAITKFVTAKPY</sequence>
<dbReference type="PROSITE" id="PS51318">
    <property type="entry name" value="TAT"/>
    <property type="match status" value="1"/>
</dbReference>
<dbReference type="GO" id="GO:0008483">
    <property type="term" value="F:transaminase activity"/>
    <property type="evidence" value="ECO:0007669"/>
    <property type="project" value="UniProtKB-KW"/>
</dbReference>
<dbReference type="InterPro" id="IPR000192">
    <property type="entry name" value="Aminotrans_V_dom"/>
</dbReference>
<dbReference type="SUPFAM" id="SSF53383">
    <property type="entry name" value="PLP-dependent transferases"/>
    <property type="match status" value="1"/>
</dbReference>
<dbReference type="InterPro" id="IPR006311">
    <property type="entry name" value="TAT_signal"/>
</dbReference>
<dbReference type="InterPro" id="IPR015422">
    <property type="entry name" value="PyrdxlP-dep_Trfase_small"/>
</dbReference>
<organism evidence="3 4">
    <name type="scientific">Flavihumibacter solisilvae</name>
    <dbReference type="NCBI Taxonomy" id="1349421"/>
    <lineage>
        <taxon>Bacteria</taxon>
        <taxon>Pseudomonadati</taxon>
        <taxon>Bacteroidota</taxon>
        <taxon>Chitinophagia</taxon>
        <taxon>Chitinophagales</taxon>
        <taxon>Chitinophagaceae</taxon>
        <taxon>Flavihumibacter</taxon>
    </lineage>
</organism>
<dbReference type="RefSeq" id="WP_039137743.1">
    <property type="nucleotide sequence ID" value="NZ_JSVC01000005.1"/>
</dbReference>
<dbReference type="Pfam" id="PF00266">
    <property type="entry name" value="Aminotran_5"/>
    <property type="match status" value="1"/>
</dbReference>
<dbReference type="STRING" id="1349421.OI18_05065"/>
<evidence type="ECO:0000256" key="1">
    <source>
        <dbReference type="ARBA" id="ARBA00022898"/>
    </source>
</evidence>
<dbReference type="PANTHER" id="PTHR43092">
    <property type="entry name" value="L-CYSTEINE DESULFHYDRASE"/>
    <property type="match status" value="1"/>
</dbReference>
<dbReference type="OrthoDB" id="9804366at2"/>
<keyword evidence="3" id="KW-0032">Aminotransferase</keyword>
<dbReference type="AlphaFoldDB" id="A0A0C1LJU1"/>
<reference evidence="3 4" key="1">
    <citation type="submission" date="2014-11" db="EMBL/GenBank/DDBJ databases">
        <title>Genome sequence of Flavihumibacter solisilvae 3-3.</title>
        <authorList>
            <person name="Zhou G."/>
            <person name="Li M."/>
            <person name="Wang G."/>
        </authorList>
    </citation>
    <scope>NUCLEOTIDE SEQUENCE [LARGE SCALE GENOMIC DNA]</scope>
    <source>
        <strain evidence="3 4">3-3</strain>
    </source>
</reference>
<feature type="domain" description="Aminotransferase class V" evidence="2">
    <location>
        <begin position="71"/>
        <end position="393"/>
    </location>
</feature>
<protein>
    <submittedName>
        <fullName evidence="3">Aminotransferase V</fullName>
    </submittedName>
</protein>
<comment type="caution">
    <text evidence="3">The sequence shown here is derived from an EMBL/GenBank/DDBJ whole genome shotgun (WGS) entry which is preliminary data.</text>
</comment>
<evidence type="ECO:0000313" key="3">
    <source>
        <dbReference type="EMBL" id="KIC95628.1"/>
    </source>
</evidence>
<dbReference type="InterPro" id="IPR015421">
    <property type="entry name" value="PyrdxlP-dep_Trfase_major"/>
</dbReference>
<evidence type="ECO:0000313" key="4">
    <source>
        <dbReference type="Proteomes" id="UP000031408"/>
    </source>
</evidence>
<keyword evidence="4" id="KW-1185">Reference proteome</keyword>
<keyword evidence="1" id="KW-0663">Pyridoxal phosphate</keyword>
<dbReference type="InterPro" id="IPR015424">
    <property type="entry name" value="PyrdxlP-dep_Trfase"/>
</dbReference>
<dbReference type="PANTHER" id="PTHR43092:SF6">
    <property type="entry name" value="BLR1280 PROTEIN"/>
    <property type="match status" value="1"/>
</dbReference>
<dbReference type="Proteomes" id="UP000031408">
    <property type="component" value="Unassembled WGS sequence"/>
</dbReference>
<dbReference type="EMBL" id="JSVC01000005">
    <property type="protein sequence ID" value="KIC95628.1"/>
    <property type="molecule type" value="Genomic_DNA"/>
</dbReference>
<keyword evidence="3" id="KW-0808">Transferase</keyword>